<dbReference type="Proteomes" id="UP000501534">
    <property type="component" value="Chromosome"/>
</dbReference>
<dbReference type="InterPro" id="IPR001437">
    <property type="entry name" value="Tscrpt_elong_fac_GreA/B_C"/>
</dbReference>
<evidence type="ECO:0000259" key="6">
    <source>
        <dbReference type="Pfam" id="PF01272"/>
    </source>
</evidence>
<dbReference type="Gene3D" id="3.10.50.30">
    <property type="entry name" value="Transcription elongation factor, GreA/GreB, C-terminal domain"/>
    <property type="match status" value="1"/>
</dbReference>
<dbReference type="Pfam" id="PF01272">
    <property type="entry name" value="GreA_GreB"/>
    <property type="match status" value="1"/>
</dbReference>
<keyword evidence="2 4" id="KW-0238">DNA-binding</keyword>
<feature type="domain" description="Transcription elongation factor GreA/GreB N-terminal" evidence="7">
    <location>
        <begin position="29"/>
        <end position="99"/>
    </location>
</feature>
<evidence type="ECO:0000313" key="8">
    <source>
        <dbReference type="EMBL" id="QJR12231.1"/>
    </source>
</evidence>
<dbReference type="KEGG" id="uru:DSM104443_03316"/>
<dbReference type="NCBIfam" id="TIGR01461">
    <property type="entry name" value="greB"/>
    <property type="match status" value="1"/>
</dbReference>
<evidence type="ECO:0000256" key="3">
    <source>
        <dbReference type="ARBA" id="ARBA00023163"/>
    </source>
</evidence>
<gene>
    <name evidence="4 8" type="primary">greB</name>
    <name evidence="8" type="ORF">DSM104443_03316</name>
</gene>
<proteinExistence type="inferred from homology"/>
<reference evidence="8 9" key="1">
    <citation type="submission" date="2020-04" db="EMBL/GenBank/DDBJ databases">
        <title>Usitatibacter rugosus gen. nov., sp. nov. and Usitatibacter palustris sp. nov., novel members of Usitatibacteraceae fam. nov. within the order Nitrosomonadales isolated from soil.</title>
        <authorList>
            <person name="Huber K.J."/>
            <person name="Neumann-Schaal M."/>
            <person name="Geppert A."/>
            <person name="Luckner M."/>
            <person name="Wanner G."/>
            <person name="Overmann J."/>
        </authorList>
    </citation>
    <scope>NUCLEOTIDE SEQUENCE [LARGE SCALE GENOMIC DNA]</scope>
    <source>
        <strain evidence="8 9">0125_3</strain>
    </source>
</reference>
<keyword evidence="3 4" id="KW-0804">Transcription</keyword>
<evidence type="ECO:0000313" key="9">
    <source>
        <dbReference type="Proteomes" id="UP000501534"/>
    </source>
</evidence>
<dbReference type="InterPro" id="IPR022691">
    <property type="entry name" value="Tscrpt_elong_fac_GreA/B_N"/>
</dbReference>
<keyword evidence="9" id="KW-1185">Reference proteome</keyword>
<dbReference type="HAMAP" id="MF_00930">
    <property type="entry name" value="GreB"/>
    <property type="match status" value="1"/>
</dbReference>
<evidence type="ECO:0000256" key="1">
    <source>
        <dbReference type="ARBA" id="ARBA00023015"/>
    </source>
</evidence>
<evidence type="ECO:0000256" key="5">
    <source>
        <dbReference type="SAM" id="MobiDB-lite"/>
    </source>
</evidence>
<dbReference type="InterPro" id="IPR006358">
    <property type="entry name" value="Tscrpt_elong_fac_GreB"/>
</dbReference>
<dbReference type="HAMAP" id="MF_00105">
    <property type="entry name" value="GreA_GreB"/>
    <property type="match status" value="1"/>
</dbReference>
<accession>A0A6M4GY71</accession>
<dbReference type="FunFam" id="3.10.50.30:FF:000001">
    <property type="entry name" value="Transcription elongation factor GreA"/>
    <property type="match status" value="1"/>
</dbReference>
<dbReference type="GO" id="GO:0003746">
    <property type="term" value="F:translation elongation factor activity"/>
    <property type="evidence" value="ECO:0007669"/>
    <property type="project" value="UniProtKB-KW"/>
</dbReference>
<dbReference type="GO" id="GO:0070063">
    <property type="term" value="F:RNA polymerase binding"/>
    <property type="evidence" value="ECO:0007669"/>
    <property type="project" value="InterPro"/>
</dbReference>
<dbReference type="Gene3D" id="1.10.287.180">
    <property type="entry name" value="Transcription elongation factor, GreA/GreB, N-terminal domain"/>
    <property type="match status" value="1"/>
</dbReference>
<dbReference type="PANTHER" id="PTHR30437:SF6">
    <property type="entry name" value="TRANSCRIPTION ELONGATION FACTOR GREB"/>
    <property type="match status" value="1"/>
</dbReference>
<evidence type="ECO:0000256" key="2">
    <source>
        <dbReference type="ARBA" id="ARBA00023125"/>
    </source>
</evidence>
<dbReference type="AlphaFoldDB" id="A0A6M4GY71"/>
<dbReference type="RefSeq" id="WP_171094259.1">
    <property type="nucleotide sequence ID" value="NZ_CP053069.1"/>
</dbReference>
<dbReference type="Pfam" id="PF03449">
    <property type="entry name" value="GreA_GreB_N"/>
    <property type="match status" value="1"/>
</dbReference>
<dbReference type="FunFam" id="1.10.287.180:FF:000001">
    <property type="entry name" value="Transcription elongation factor GreA"/>
    <property type="match status" value="1"/>
</dbReference>
<keyword evidence="8" id="KW-0251">Elongation factor</keyword>
<feature type="region of interest" description="Disordered" evidence="5">
    <location>
        <begin position="1"/>
        <end position="34"/>
    </location>
</feature>
<organism evidence="8 9">
    <name type="scientific">Usitatibacter rugosus</name>
    <dbReference type="NCBI Taxonomy" id="2732067"/>
    <lineage>
        <taxon>Bacteria</taxon>
        <taxon>Pseudomonadati</taxon>
        <taxon>Pseudomonadota</taxon>
        <taxon>Betaproteobacteria</taxon>
        <taxon>Nitrosomonadales</taxon>
        <taxon>Usitatibacteraceae</taxon>
        <taxon>Usitatibacter</taxon>
    </lineage>
</organism>
<dbReference type="InterPro" id="IPR036953">
    <property type="entry name" value="GreA/GreB_C_sf"/>
</dbReference>
<name>A0A6M4GY71_9PROT</name>
<evidence type="ECO:0000256" key="4">
    <source>
        <dbReference type="HAMAP-Rule" id="MF_00930"/>
    </source>
</evidence>
<comment type="similarity">
    <text evidence="4">Belongs to the GreA/GreB family. GreB subfamily.</text>
</comment>
<dbReference type="InterPro" id="IPR028624">
    <property type="entry name" value="Tscrpt_elong_fac_GreA/B"/>
</dbReference>
<comment type="function">
    <text evidence="4">Necessary for efficient RNA polymerase transcription elongation past template-encoded arresting sites. The arresting sites in DNA have the property of trapping a certain fraction of elongating RNA polymerases that pass through, resulting in locked ternary complexes. Cleavage of the nascent transcript by cleavage factors such as GreA or GreB allows the resumption of elongation from the new 3'terminus. GreB releases sequences of up to 9 nucleotides in length.</text>
</comment>
<keyword evidence="8" id="KW-0648">Protein biosynthesis</keyword>
<dbReference type="InterPro" id="IPR023459">
    <property type="entry name" value="Tscrpt_elong_fac_GreA/B_fam"/>
</dbReference>
<dbReference type="GO" id="GO:0006354">
    <property type="term" value="P:DNA-templated transcription elongation"/>
    <property type="evidence" value="ECO:0007669"/>
    <property type="project" value="TreeGrafter"/>
</dbReference>
<evidence type="ECO:0000259" key="7">
    <source>
        <dbReference type="Pfam" id="PF03449"/>
    </source>
</evidence>
<keyword evidence="1 4" id="KW-0805">Transcription regulation</keyword>
<sequence>MSKAFTKETDNDDDELELTSNPIPAGAKNYMTPGGWQSMRDEVAWLVKTERPQVTNIVSWAAKNGDRSENADYQYGKRRLREIDRRIRHLTKRLEEAEVVDPGSREATDQVFFGATVTYATAKGAEHTVRIVGVDETDMHSGRISWISPVARALIKAREGDTVTLQTPGGIEELEIVEVKYEAILTEPFKPSLAAWSPNAK</sequence>
<protein>
    <recommendedName>
        <fullName evidence="4">Transcription elongation factor GreB</fullName>
    </recommendedName>
    <alternativeName>
        <fullName evidence="4">Transcript cleavage factor GreB</fullName>
    </alternativeName>
</protein>
<dbReference type="GO" id="GO:0003677">
    <property type="term" value="F:DNA binding"/>
    <property type="evidence" value="ECO:0007669"/>
    <property type="project" value="UniProtKB-UniRule"/>
</dbReference>
<dbReference type="GO" id="GO:0032784">
    <property type="term" value="P:regulation of DNA-templated transcription elongation"/>
    <property type="evidence" value="ECO:0007669"/>
    <property type="project" value="UniProtKB-UniRule"/>
</dbReference>
<dbReference type="InterPro" id="IPR018151">
    <property type="entry name" value="TF_GreA/GreB_CS"/>
</dbReference>
<dbReference type="PROSITE" id="PS00829">
    <property type="entry name" value="GREAB_1"/>
    <property type="match status" value="1"/>
</dbReference>
<dbReference type="EMBL" id="CP053069">
    <property type="protein sequence ID" value="QJR12231.1"/>
    <property type="molecule type" value="Genomic_DNA"/>
</dbReference>
<dbReference type="PANTHER" id="PTHR30437">
    <property type="entry name" value="TRANSCRIPTION ELONGATION FACTOR GREA"/>
    <property type="match status" value="1"/>
</dbReference>
<dbReference type="NCBIfam" id="NF002506">
    <property type="entry name" value="PRK01885.1"/>
    <property type="match status" value="1"/>
</dbReference>
<feature type="domain" description="Transcription elongation factor GreA/GreB C-terminal" evidence="6">
    <location>
        <begin position="107"/>
        <end position="181"/>
    </location>
</feature>
<dbReference type="PROSITE" id="PS00830">
    <property type="entry name" value="GREAB_2"/>
    <property type="match status" value="1"/>
</dbReference>
<dbReference type="SUPFAM" id="SSF54534">
    <property type="entry name" value="FKBP-like"/>
    <property type="match status" value="1"/>
</dbReference>
<dbReference type="SUPFAM" id="SSF46557">
    <property type="entry name" value="GreA transcript cleavage protein, N-terminal domain"/>
    <property type="match status" value="1"/>
</dbReference>
<dbReference type="InterPro" id="IPR036805">
    <property type="entry name" value="Tscrpt_elong_fac_GreA/B_N_sf"/>
</dbReference>